<evidence type="ECO:0000313" key="3">
    <source>
        <dbReference type="Proteomes" id="UP000030752"/>
    </source>
</evidence>
<feature type="region of interest" description="Disordered" evidence="1">
    <location>
        <begin position="1"/>
        <end position="37"/>
    </location>
</feature>
<reference evidence="2 3" key="1">
    <citation type="submission" date="2013-03" db="EMBL/GenBank/DDBJ databases">
        <title>The Genome Sequence of Phialophora europaea CBS 101466.</title>
        <authorList>
            <consortium name="The Broad Institute Genomics Platform"/>
            <person name="Cuomo C."/>
            <person name="de Hoog S."/>
            <person name="Gorbushina A."/>
            <person name="Walker B."/>
            <person name="Young S.K."/>
            <person name="Zeng Q."/>
            <person name="Gargeya S."/>
            <person name="Fitzgerald M."/>
            <person name="Haas B."/>
            <person name="Abouelleil A."/>
            <person name="Allen A.W."/>
            <person name="Alvarado L."/>
            <person name="Arachchi H.M."/>
            <person name="Berlin A.M."/>
            <person name="Chapman S.B."/>
            <person name="Gainer-Dewar J."/>
            <person name="Goldberg J."/>
            <person name="Griggs A."/>
            <person name="Gujja S."/>
            <person name="Hansen M."/>
            <person name="Howarth C."/>
            <person name="Imamovic A."/>
            <person name="Ireland A."/>
            <person name="Larimer J."/>
            <person name="McCowan C."/>
            <person name="Murphy C."/>
            <person name="Pearson M."/>
            <person name="Poon T.W."/>
            <person name="Priest M."/>
            <person name="Roberts A."/>
            <person name="Saif S."/>
            <person name="Shea T."/>
            <person name="Sisk P."/>
            <person name="Sykes S."/>
            <person name="Wortman J."/>
            <person name="Nusbaum C."/>
            <person name="Birren B."/>
        </authorList>
    </citation>
    <scope>NUCLEOTIDE SEQUENCE [LARGE SCALE GENOMIC DNA]</scope>
    <source>
        <strain evidence="2 3">CBS 101466</strain>
    </source>
</reference>
<feature type="compositionally biased region" description="Low complexity" evidence="1">
    <location>
        <begin position="182"/>
        <end position="197"/>
    </location>
</feature>
<feature type="region of interest" description="Disordered" evidence="1">
    <location>
        <begin position="179"/>
        <end position="200"/>
    </location>
</feature>
<feature type="compositionally biased region" description="Basic and acidic residues" evidence="1">
    <location>
        <begin position="424"/>
        <end position="433"/>
    </location>
</feature>
<feature type="region of interest" description="Disordered" evidence="1">
    <location>
        <begin position="558"/>
        <end position="607"/>
    </location>
</feature>
<dbReference type="OrthoDB" id="4776522at2759"/>
<dbReference type="InParanoid" id="W2S0Y6"/>
<feature type="compositionally biased region" description="Basic and acidic residues" evidence="1">
    <location>
        <begin position="591"/>
        <end position="607"/>
    </location>
</feature>
<dbReference type="RefSeq" id="XP_008716133.1">
    <property type="nucleotide sequence ID" value="XM_008717911.1"/>
</dbReference>
<organism evidence="2 3">
    <name type="scientific">Cyphellophora europaea (strain CBS 101466)</name>
    <name type="common">Phialophora europaea</name>
    <dbReference type="NCBI Taxonomy" id="1220924"/>
    <lineage>
        <taxon>Eukaryota</taxon>
        <taxon>Fungi</taxon>
        <taxon>Dikarya</taxon>
        <taxon>Ascomycota</taxon>
        <taxon>Pezizomycotina</taxon>
        <taxon>Eurotiomycetes</taxon>
        <taxon>Chaetothyriomycetidae</taxon>
        <taxon>Chaetothyriales</taxon>
        <taxon>Cyphellophoraceae</taxon>
        <taxon>Cyphellophora</taxon>
    </lineage>
</organism>
<feature type="region of interest" description="Disordered" evidence="1">
    <location>
        <begin position="352"/>
        <end position="380"/>
    </location>
</feature>
<proteinExistence type="predicted"/>
<name>W2S0Y6_CYPE1</name>
<dbReference type="AlphaFoldDB" id="W2S0Y6"/>
<evidence type="ECO:0000256" key="1">
    <source>
        <dbReference type="SAM" id="MobiDB-lite"/>
    </source>
</evidence>
<feature type="compositionally biased region" description="Polar residues" evidence="1">
    <location>
        <begin position="511"/>
        <end position="521"/>
    </location>
</feature>
<dbReference type="eggNOG" id="ENOG502SY80">
    <property type="taxonomic scope" value="Eukaryota"/>
</dbReference>
<dbReference type="GeneID" id="19970899"/>
<protein>
    <submittedName>
        <fullName evidence="2">Uncharacterized protein</fullName>
    </submittedName>
</protein>
<feature type="compositionally biased region" description="Polar residues" evidence="1">
    <location>
        <begin position="529"/>
        <end position="541"/>
    </location>
</feature>
<feature type="compositionally biased region" description="Polar residues" evidence="1">
    <location>
        <begin position="494"/>
        <end position="503"/>
    </location>
</feature>
<gene>
    <name evidence="2" type="ORF">HMPREF1541_03560</name>
</gene>
<keyword evidence="3" id="KW-1185">Reference proteome</keyword>
<dbReference type="VEuPathDB" id="FungiDB:HMPREF1541_03560"/>
<dbReference type="STRING" id="1220924.W2S0Y6"/>
<accession>W2S0Y6</accession>
<dbReference type="Proteomes" id="UP000030752">
    <property type="component" value="Unassembled WGS sequence"/>
</dbReference>
<dbReference type="EMBL" id="KB822719">
    <property type="protein sequence ID" value="ETN41624.1"/>
    <property type="molecule type" value="Genomic_DNA"/>
</dbReference>
<feature type="compositionally biased region" description="Low complexity" evidence="1">
    <location>
        <begin position="1"/>
        <end position="23"/>
    </location>
</feature>
<sequence>MSSSPHDPNSSSPLLPPLSSGPATAPPPVFAVPAESRDQTKNCMHPRLTRLYDPFKSYQCSLCHRSGTDAGWFWRCTADTDGFLPESDFANIPAQKIVTTILPSATTLSNMVASLDPAVVSFLDEGDYSIEQLDTVPLLNPPILKGIAGRQYTHDQVKKLLKQKFDVQRAILADLGADTRPTTASSAEQESTAASSSVFSRMNTLPTSTTFSTMSSTAPDEELRRAYNWAELQRVFGYDKTNEIAEPDSRLPAHLQNLQRFDILSSSPSADVRAQVPIAERAPLTGQNATSHIIPCCNFRVCQRCRPHYQLRGMPSIDEVLANPVPPPMHEIMNRPVANARHMLQLGLRKPVPRPEASEASDPSLLSSTEGLYEPEDAESSKWDTYFGKIPAAAMGESHPNDDAEDQEEAKRGKGKGKMVAVAEPDRKDEDTRGSGANTYHDDEATSKTTQDSASSHREESNQGVKVTHTARPRSGFRETVRNALRRARKDSSDSLATNQGQEEASPRLSFESTSRFSPSTLLRRRQSKVPSNASRTSVVGNNSLEDSLSLMIATNTPLPASDQQTPSFASGVGPLRAGVKKPSYSSLGEAVRKAGEKAKEKEERDN</sequence>
<feature type="compositionally biased region" description="Polar residues" evidence="1">
    <location>
        <begin position="558"/>
        <end position="569"/>
    </location>
</feature>
<evidence type="ECO:0000313" key="2">
    <source>
        <dbReference type="EMBL" id="ETN41624.1"/>
    </source>
</evidence>
<feature type="region of interest" description="Disordered" evidence="1">
    <location>
        <begin position="393"/>
        <end position="541"/>
    </location>
</feature>
<dbReference type="HOGENOM" id="CLU_449775_0_0_1"/>